<feature type="repeat" description="PPR" evidence="5">
    <location>
        <begin position="657"/>
        <end position="691"/>
    </location>
</feature>
<organism evidence="8 9">
    <name type="scientific">Lentinula lateritia</name>
    <dbReference type="NCBI Taxonomy" id="40482"/>
    <lineage>
        <taxon>Eukaryota</taxon>
        <taxon>Fungi</taxon>
        <taxon>Dikarya</taxon>
        <taxon>Basidiomycota</taxon>
        <taxon>Agaricomycotina</taxon>
        <taxon>Agaricomycetes</taxon>
        <taxon>Agaricomycetidae</taxon>
        <taxon>Agaricales</taxon>
        <taxon>Marasmiineae</taxon>
        <taxon>Omphalotaceae</taxon>
        <taxon>Lentinula</taxon>
    </lineage>
</organism>
<reference evidence="8" key="1">
    <citation type="submission" date="2022-08" db="EMBL/GenBank/DDBJ databases">
        <authorList>
            <consortium name="DOE Joint Genome Institute"/>
            <person name="Min B."/>
            <person name="Riley R."/>
            <person name="Sierra-Patev S."/>
            <person name="Naranjo-Ortiz M."/>
            <person name="Looney B."/>
            <person name="Konkel Z."/>
            <person name="Slot J.C."/>
            <person name="Sakamoto Y."/>
            <person name="Steenwyk J.L."/>
            <person name="Rokas A."/>
            <person name="Carro J."/>
            <person name="Camarero S."/>
            <person name="Ferreira P."/>
            <person name="Molpeceres G."/>
            <person name="Ruiz-Duenas F.J."/>
            <person name="Serrano A."/>
            <person name="Henrissat B."/>
            <person name="Drula E."/>
            <person name="Hughes K.W."/>
            <person name="Mata J.L."/>
            <person name="Ishikawa N.K."/>
            <person name="Vargas-Isla R."/>
            <person name="Ushijima S."/>
            <person name="Smith C.A."/>
            <person name="Ahrendt S."/>
            <person name="Andreopoulos W."/>
            <person name="He G."/>
            <person name="Labutti K."/>
            <person name="Lipzen A."/>
            <person name="Ng V."/>
            <person name="Sandor L."/>
            <person name="Barry K."/>
            <person name="Martinez A.T."/>
            <person name="Xiao Y."/>
            <person name="Gibbons J.G."/>
            <person name="Terashima K."/>
            <person name="Hibbett D.S."/>
            <person name="Grigoriev I.V."/>
        </authorList>
    </citation>
    <scope>NUCLEOTIDE SEQUENCE</scope>
    <source>
        <strain evidence="8">Sp2 HRB7682 ss15</strain>
    </source>
</reference>
<dbReference type="NCBIfam" id="TIGR00756">
    <property type="entry name" value="PPR"/>
    <property type="match status" value="1"/>
</dbReference>
<evidence type="ECO:0000256" key="6">
    <source>
        <dbReference type="SAM" id="MobiDB-lite"/>
    </source>
</evidence>
<dbReference type="InterPro" id="IPR057027">
    <property type="entry name" value="TPR_mt"/>
</dbReference>
<dbReference type="Gene3D" id="1.25.40.10">
    <property type="entry name" value="Tetratricopeptide repeat domain"/>
    <property type="match status" value="3"/>
</dbReference>
<evidence type="ECO:0000313" key="9">
    <source>
        <dbReference type="Proteomes" id="UP001150238"/>
    </source>
</evidence>
<evidence type="ECO:0000313" key="8">
    <source>
        <dbReference type="EMBL" id="KAJ4489366.1"/>
    </source>
</evidence>
<dbReference type="Proteomes" id="UP001150238">
    <property type="component" value="Unassembled WGS sequence"/>
</dbReference>
<evidence type="ECO:0000256" key="5">
    <source>
        <dbReference type="PROSITE-ProRule" id="PRU00708"/>
    </source>
</evidence>
<protein>
    <recommendedName>
        <fullName evidence="7">Pentatricopeptide repeat-containing protein-mitochondrial domain-containing protein</fullName>
    </recommendedName>
</protein>
<dbReference type="InterPro" id="IPR002885">
    <property type="entry name" value="PPR_rpt"/>
</dbReference>
<gene>
    <name evidence="8" type="ORF">C8J55DRAFT_450433</name>
</gene>
<reference evidence="8" key="2">
    <citation type="journal article" date="2023" name="Proc. Natl. Acad. Sci. U.S.A.">
        <title>A global phylogenomic analysis of the shiitake genus Lentinula.</title>
        <authorList>
            <person name="Sierra-Patev S."/>
            <person name="Min B."/>
            <person name="Naranjo-Ortiz M."/>
            <person name="Looney B."/>
            <person name="Konkel Z."/>
            <person name="Slot J.C."/>
            <person name="Sakamoto Y."/>
            <person name="Steenwyk J.L."/>
            <person name="Rokas A."/>
            <person name="Carro J."/>
            <person name="Camarero S."/>
            <person name="Ferreira P."/>
            <person name="Molpeceres G."/>
            <person name="Ruiz-Duenas F.J."/>
            <person name="Serrano A."/>
            <person name="Henrissat B."/>
            <person name="Drula E."/>
            <person name="Hughes K.W."/>
            <person name="Mata J.L."/>
            <person name="Ishikawa N.K."/>
            <person name="Vargas-Isla R."/>
            <person name="Ushijima S."/>
            <person name="Smith C.A."/>
            <person name="Donoghue J."/>
            <person name="Ahrendt S."/>
            <person name="Andreopoulos W."/>
            <person name="He G."/>
            <person name="LaButti K."/>
            <person name="Lipzen A."/>
            <person name="Ng V."/>
            <person name="Riley R."/>
            <person name="Sandor L."/>
            <person name="Barry K."/>
            <person name="Martinez A.T."/>
            <person name="Xiao Y."/>
            <person name="Gibbons J.G."/>
            <person name="Terashima K."/>
            <person name="Grigoriev I.V."/>
            <person name="Hibbett D."/>
        </authorList>
    </citation>
    <scope>NUCLEOTIDE SEQUENCE</scope>
    <source>
        <strain evidence="8">Sp2 HRB7682 ss15</strain>
    </source>
</reference>
<dbReference type="InterPro" id="IPR011990">
    <property type="entry name" value="TPR-like_helical_dom_sf"/>
</dbReference>
<dbReference type="PANTHER" id="PTHR47447:SF24">
    <property type="entry name" value="PENTATRICOPEPTIDE REPEAT-CONTAINING PROTEIN"/>
    <property type="match status" value="1"/>
</dbReference>
<comment type="function">
    <text evidence="3">Regulates mitochondrial small subunit maturation by controlling 15S rRNA 5'-end processing. Localizes to the 5' precursor of the 15S rRNA in a position that is subsequently occupied by mS47 in the mature yeast mtSSU. Uses structure and sequence-specific RNA recognition, binding to a single-stranded region of the precursor and specifically recognizing bases -6 to -1. The exchange of Ccm1 for mS47 is coupled to the irreversible removal of precursor rRNA that is accompanied by conformational changes of the mitoribosomal proteins uS5m and mS26. These conformational changes signal completion of 5'-end rRNA processing through protection of the mature 5'-end of the 15S rRNA and stabilization of mS47. The removal of the 5' precursor together with the dissociation of Ccm1 may be catalyzed by the 5'-3' exoribonuclease Pet127. Involved in the specific removal of group I introns in mitochondrial encoded transcripts.</text>
</comment>
<evidence type="ECO:0000259" key="7">
    <source>
        <dbReference type="Pfam" id="PF23276"/>
    </source>
</evidence>
<dbReference type="PROSITE" id="PS51375">
    <property type="entry name" value="PPR"/>
    <property type="match status" value="3"/>
</dbReference>
<dbReference type="AlphaFoldDB" id="A0A9W9AS62"/>
<feature type="compositionally biased region" description="Polar residues" evidence="6">
    <location>
        <begin position="58"/>
        <end position="69"/>
    </location>
</feature>
<comment type="caution">
    <text evidence="8">The sequence shown here is derived from an EMBL/GenBank/DDBJ whole genome shotgun (WGS) entry which is preliminary data.</text>
</comment>
<evidence type="ECO:0000256" key="2">
    <source>
        <dbReference type="ARBA" id="ARBA00022737"/>
    </source>
</evidence>
<feature type="region of interest" description="Disordered" evidence="6">
    <location>
        <begin position="58"/>
        <end position="84"/>
    </location>
</feature>
<sequence>MRRIAGLAHRQYLEQALSGKFFWNISRIPFFARRPSIFARCLPSTALATRSNPLRSSLSGIQISDNPPSAATEHSRNMTKQVSRQTNFSQTHLVHIFISLLARKLSEDDLRKEILANPVLTENLLDDTKARQLAEMIALTPDFRLAVKVLQLAHVLGCPLKQNAYECTAHHLSTKLRWAAVLSVVSLGIRHTRTTTVRLLNWRIRALVETHQHASLRSILEEFERFQVKPTRRTFHLLISGYIRNRDLLGARKLLRLMDQIGFPPDDSTHAVIATNYRNLGPNAQVQDQALQSLMFLEENTAVTVLNRLIQLRLDAHDPAATLRMLTVFDPKQVSPIIEVVSDAVSTPGGGNPSAEPLEEIYREYYLSANADTFAIFLHYMASRQDFPGALLILEGLVLANIPPTTDIFTALIHVYFSTGHSNAAFRTVLDICHVRPSEAFTSLLRQGLYDPVASLPFVPTNIIPTPRMFNALLKGGISTHGFACVRDIFTIMQANNIRPNESTVEVLIASAGKSPNLRPRTLLRLLNIPDLEPTLRHIHVLLSRIIRHERYQTFGVGWNVTAALFSRTRQAKRRIQSEGFSSKNPTESFDPIAGIHLQAIDHRAAQPFLHRLNARKTNVDAVLAGLRLKHEAAINVDMDAAQDVFDLLLSRGIQPNEYHFSALMEGYTRKGDLPAALDVLKAATRVGIKPNCVMYTILIVGYARQGQPEQAVTTFKQMIEADIRPDVASIDAVVGAFFAVGAYSMARRSLRTLWSYVQPFPNELESASLKELATRFRLLHKDDRGITKTKFTQSHWKRLYRQLRQLIATWKTFDSSERFCYKIDKK</sequence>
<feature type="repeat" description="PPR" evidence="5">
    <location>
        <begin position="692"/>
        <end position="726"/>
    </location>
</feature>
<feature type="repeat" description="PPR" evidence="5">
    <location>
        <begin position="231"/>
        <end position="265"/>
    </location>
</feature>
<evidence type="ECO:0000256" key="3">
    <source>
        <dbReference type="ARBA" id="ARBA00044493"/>
    </source>
</evidence>
<feature type="domain" description="Pentatricopeptide repeat-containing protein-mitochondrial" evidence="7">
    <location>
        <begin position="632"/>
        <end position="747"/>
    </location>
</feature>
<keyword evidence="2" id="KW-0677">Repeat</keyword>
<evidence type="ECO:0000256" key="4">
    <source>
        <dbReference type="ARBA" id="ARBA00044511"/>
    </source>
</evidence>
<dbReference type="PANTHER" id="PTHR47447">
    <property type="entry name" value="OS03G0856100 PROTEIN"/>
    <property type="match status" value="1"/>
</dbReference>
<evidence type="ECO:0000256" key="1">
    <source>
        <dbReference type="ARBA" id="ARBA00006192"/>
    </source>
</evidence>
<comment type="similarity">
    <text evidence="1">Belongs to the CCM1 family.</text>
</comment>
<accession>A0A9W9AS62</accession>
<comment type="subunit">
    <text evidence="4">Binds to mitochondrial small subunit 15S rRNA.</text>
</comment>
<dbReference type="EMBL" id="JANVFS010000007">
    <property type="protein sequence ID" value="KAJ4489366.1"/>
    <property type="molecule type" value="Genomic_DNA"/>
</dbReference>
<proteinExistence type="inferred from homology"/>
<dbReference type="Pfam" id="PF01535">
    <property type="entry name" value="PPR"/>
    <property type="match status" value="1"/>
</dbReference>
<name>A0A9W9AS62_9AGAR</name>
<dbReference type="Pfam" id="PF23276">
    <property type="entry name" value="TPR_24"/>
    <property type="match status" value="1"/>
</dbReference>